<evidence type="ECO:0000259" key="1">
    <source>
        <dbReference type="Pfam" id="PF12728"/>
    </source>
</evidence>
<feature type="domain" description="Helix-turn-helix" evidence="1">
    <location>
        <begin position="19"/>
        <end position="69"/>
    </location>
</feature>
<name>A0A7X4GWV1_9BURK</name>
<comment type="caution">
    <text evidence="2">The sequence shown here is derived from an EMBL/GenBank/DDBJ whole genome shotgun (WGS) entry which is preliminary data.</text>
</comment>
<gene>
    <name evidence="2" type="ORF">GTP56_03060</name>
</gene>
<dbReference type="Proteomes" id="UP000469734">
    <property type="component" value="Unassembled WGS sequence"/>
</dbReference>
<organism evidence="2 3">
    <name type="scientific">Duganella margarita</name>
    <dbReference type="NCBI Taxonomy" id="2692170"/>
    <lineage>
        <taxon>Bacteria</taxon>
        <taxon>Pseudomonadati</taxon>
        <taxon>Pseudomonadota</taxon>
        <taxon>Betaproteobacteria</taxon>
        <taxon>Burkholderiales</taxon>
        <taxon>Oxalobacteraceae</taxon>
        <taxon>Telluria group</taxon>
        <taxon>Duganella</taxon>
    </lineage>
</organism>
<sequence>MKKPPQIPATSKPERTPLLYKISSVMALLEISHATVYRMVANGELELIKLSTRSSRITSASVARVLEDRASKR</sequence>
<dbReference type="InterPro" id="IPR041657">
    <property type="entry name" value="HTH_17"/>
</dbReference>
<protein>
    <submittedName>
        <fullName evidence="2">Helix-turn-helix domain-containing protein</fullName>
    </submittedName>
</protein>
<dbReference type="EMBL" id="WWCR01000002">
    <property type="protein sequence ID" value="MYM71175.1"/>
    <property type="molecule type" value="Genomic_DNA"/>
</dbReference>
<reference evidence="2 3" key="1">
    <citation type="submission" date="2019-12" db="EMBL/GenBank/DDBJ databases">
        <title>Novel species isolated from a subtropical stream in China.</title>
        <authorList>
            <person name="Lu H."/>
        </authorList>
    </citation>
    <scope>NUCLEOTIDE SEQUENCE [LARGE SCALE GENOMIC DNA]</scope>
    <source>
        <strain evidence="2 3">FT134W</strain>
    </source>
</reference>
<dbReference type="RefSeq" id="WP_161048955.1">
    <property type="nucleotide sequence ID" value="NZ_WWCR01000002.1"/>
</dbReference>
<accession>A0A7X4GWV1</accession>
<evidence type="ECO:0000313" key="2">
    <source>
        <dbReference type="EMBL" id="MYM71175.1"/>
    </source>
</evidence>
<proteinExistence type="predicted"/>
<evidence type="ECO:0000313" key="3">
    <source>
        <dbReference type="Proteomes" id="UP000469734"/>
    </source>
</evidence>
<dbReference type="Pfam" id="PF12728">
    <property type="entry name" value="HTH_17"/>
    <property type="match status" value="1"/>
</dbReference>
<dbReference type="AlphaFoldDB" id="A0A7X4GWV1"/>